<dbReference type="EMBL" id="DS022243">
    <property type="protein sequence ID" value="EWG38805.1"/>
    <property type="molecule type" value="Genomic_DNA"/>
</dbReference>
<dbReference type="KEGG" id="fvr:FVEG_01925"/>
<dbReference type="RefSeq" id="XP_018744996.1">
    <property type="nucleotide sequence ID" value="XM_018888947.1"/>
</dbReference>
<organism evidence="1 2">
    <name type="scientific">Gibberella moniliformis (strain M3125 / FGSC 7600)</name>
    <name type="common">Maize ear and stalk rot fungus</name>
    <name type="synonym">Fusarium verticillioides</name>
    <dbReference type="NCBI Taxonomy" id="334819"/>
    <lineage>
        <taxon>Eukaryota</taxon>
        <taxon>Fungi</taxon>
        <taxon>Dikarya</taxon>
        <taxon>Ascomycota</taxon>
        <taxon>Pezizomycotina</taxon>
        <taxon>Sordariomycetes</taxon>
        <taxon>Hypocreomycetidae</taxon>
        <taxon>Hypocreales</taxon>
        <taxon>Nectriaceae</taxon>
        <taxon>Fusarium</taxon>
        <taxon>Fusarium fujikuroi species complex</taxon>
    </lineage>
</organism>
<dbReference type="VEuPathDB" id="FungiDB:FVEG_01925"/>
<dbReference type="EMBL" id="CM000583">
    <property type="protein sequence ID" value="EWG38805.1"/>
    <property type="molecule type" value="Genomic_DNA"/>
</dbReference>
<dbReference type="OrthoDB" id="4969640at2759"/>
<reference evidence="1 2" key="1">
    <citation type="journal article" date="2010" name="Nature">
        <title>Comparative genomics reveals mobile pathogenicity chromosomes in Fusarium.</title>
        <authorList>
            <person name="Ma L.J."/>
            <person name="van der Does H.C."/>
            <person name="Borkovich K.A."/>
            <person name="Coleman J.J."/>
            <person name="Daboussi M.J."/>
            <person name="Di Pietro A."/>
            <person name="Dufresne M."/>
            <person name="Freitag M."/>
            <person name="Grabherr M."/>
            <person name="Henrissat B."/>
            <person name="Houterman P.M."/>
            <person name="Kang S."/>
            <person name="Shim W.B."/>
            <person name="Woloshuk C."/>
            <person name="Xie X."/>
            <person name="Xu J.R."/>
            <person name="Antoniw J."/>
            <person name="Baker S.E."/>
            <person name="Bluhm B.H."/>
            <person name="Breakspear A."/>
            <person name="Brown D.W."/>
            <person name="Butchko R.A."/>
            <person name="Chapman S."/>
            <person name="Coulson R."/>
            <person name="Coutinho P.M."/>
            <person name="Danchin E.G."/>
            <person name="Diener A."/>
            <person name="Gale L.R."/>
            <person name="Gardiner D.M."/>
            <person name="Goff S."/>
            <person name="Hammond-Kosack K.E."/>
            <person name="Hilburn K."/>
            <person name="Hua-Van A."/>
            <person name="Jonkers W."/>
            <person name="Kazan K."/>
            <person name="Kodira C.D."/>
            <person name="Koehrsen M."/>
            <person name="Kumar L."/>
            <person name="Lee Y.H."/>
            <person name="Li L."/>
            <person name="Manners J.M."/>
            <person name="Miranda-Saavedra D."/>
            <person name="Mukherjee M."/>
            <person name="Park G."/>
            <person name="Park J."/>
            <person name="Park S.Y."/>
            <person name="Proctor R.H."/>
            <person name="Regev A."/>
            <person name="Ruiz-Roldan M.C."/>
            <person name="Sain D."/>
            <person name="Sakthikumar S."/>
            <person name="Sykes S."/>
            <person name="Schwartz D.C."/>
            <person name="Turgeon B.G."/>
            <person name="Wapinski I."/>
            <person name="Yoder O."/>
            <person name="Young S."/>
            <person name="Zeng Q."/>
            <person name="Zhou S."/>
            <person name="Galagan J."/>
            <person name="Cuomo C.A."/>
            <person name="Kistler H.C."/>
            <person name="Rep M."/>
        </authorList>
    </citation>
    <scope>NUCLEOTIDE SEQUENCE [LARGE SCALE GENOMIC DNA]</scope>
    <source>
        <strain evidence="2">M3125 / FGSC 7600</strain>
    </source>
</reference>
<accession>W7LTJ9</accession>
<protein>
    <submittedName>
        <fullName evidence="1">Uncharacterized protein</fullName>
    </submittedName>
</protein>
<evidence type="ECO:0000313" key="2">
    <source>
        <dbReference type="Proteomes" id="UP000009096"/>
    </source>
</evidence>
<keyword evidence="2" id="KW-1185">Reference proteome</keyword>
<gene>
    <name evidence="1" type="ORF">FVEG_01925</name>
</gene>
<dbReference type="GeneID" id="30060173"/>
<sequence>MSSSRQMPGNFKQEHGIHPNLESIARAKPWLGYFSDDYQMTSTIIRVAITDASGRPSIK</sequence>
<dbReference type="AlphaFoldDB" id="W7LTJ9"/>
<dbReference type="eggNOG" id="ENOG502T4WS">
    <property type="taxonomic scope" value="Eukaryota"/>
</dbReference>
<evidence type="ECO:0000313" key="1">
    <source>
        <dbReference type="EMBL" id="EWG38805.1"/>
    </source>
</evidence>
<proteinExistence type="predicted"/>
<dbReference type="Proteomes" id="UP000009096">
    <property type="component" value="Chromosome 6"/>
</dbReference>
<name>W7LTJ9_GIBM7</name>